<accession>A0A1I5UZT7</accession>
<gene>
    <name evidence="2" type="ORF">SAMN05444277_104129</name>
</gene>
<dbReference type="AlphaFoldDB" id="A0A1I5UZT7"/>
<dbReference type="Proteomes" id="UP000199031">
    <property type="component" value="Unassembled WGS sequence"/>
</dbReference>
<evidence type="ECO:0000256" key="1">
    <source>
        <dbReference type="SAM" id="SignalP"/>
    </source>
</evidence>
<proteinExistence type="predicted"/>
<dbReference type="EMBL" id="FOXQ01000004">
    <property type="protein sequence ID" value="SFQ00751.1"/>
    <property type="molecule type" value="Genomic_DNA"/>
</dbReference>
<feature type="signal peptide" evidence="1">
    <location>
        <begin position="1"/>
        <end position="21"/>
    </location>
</feature>
<evidence type="ECO:0000313" key="3">
    <source>
        <dbReference type="Proteomes" id="UP000199031"/>
    </source>
</evidence>
<sequence>MIRKYITGLVAMVAFSFVVNAQEITYSLPDRDDVRSVNFDIIGKIGNRYLVFKQVRSTYNIAVYDDDMKLVDKPKMDFLPDRLINSDIIAYRDYFYFIYQFQKRNIVYCTAAKMNSEGKLIGDPVILDTTAINFFANNKIYNIIYSEDKQKICVYKINSKNETNYLFNRSLFDASLNLLNKDEAHIAIRPRVDFLTEFALGNNGWMVFVKASGSAANNDNGSIQNMTLMMKPPNYDSISIYPIDMPKVFLDDIRVKVDNVNEHVLIAAFYTKQKRGNVDGMYCALWSRHTDSFLNTNLLEFNDQLKSNAKSEGSTRAAFNDYFLQNIILRKDGGFAVLSEAAYSSSRGVYNNRWNYMYGSPYWGSSNYYLYGSPFGYYSYPWMSPYGFGGPQINRYYADNIAVLSFDSTAAMEWASIVPKLQYDDNTDNFIGYGTFITSNGINFLFNQFEKRTLLLQAQSIDPQGKRVEAPTLKSLDRGYQFMPRYLKQIGSHSVLVPCQYRNYLCFAKIEF</sequence>
<protein>
    <submittedName>
        <fullName evidence="2">Uncharacterized protein</fullName>
    </submittedName>
</protein>
<reference evidence="2 3" key="1">
    <citation type="submission" date="2016-10" db="EMBL/GenBank/DDBJ databases">
        <authorList>
            <person name="de Groot N.N."/>
        </authorList>
    </citation>
    <scope>NUCLEOTIDE SEQUENCE [LARGE SCALE GENOMIC DNA]</scope>
    <source>
        <strain evidence="2 3">DSM 28286</strain>
    </source>
</reference>
<organism evidence="2 3">
    <name type="scientific">Parafilimonas terrae</name>
    <dbReference type="NCBI Taxonomy" id="1465490"/>
    <lineage>
        <taxon>Bacteria</taxon>
        <taxon>Pseudomonadati</taxon>
        <taxon>Bacteroidota</taxon>
        <taxon>Chitinophagia</taxon>
        <taxon>Chitinophagales</taxon>
        <taxon>Chitinophagaceae</taxon>
        <taxon>Parafilimonas</taxon>
    </lineage>
</organism>
<feature type="chain" id="PRO_5011476525" evidence="1">
    <location>
        <begin position="22"/>
        <end position="512"/>
    </location>
</feature>
<keyword evidence="3" id="KW-1185">Reference proteome</keyword>
<keyword evidence="1" id="KW-0732">Signal</keyword>
<evidence type="ECO:0000313" key="2">
    <source>
        <dbReference type="EMBL" id="SFQ00751.1"/>
    </source>
</evidence>
<dbReference type="STRING" id="1465490.SAMN05444277_104129"/>
<name>A0A1I5UZT7_9BACT</name>